<proteinExistence type="predicted"/>
<evidence type="ECO:0000313" key="2">
    <source>
        <dbReference type="Proteomes" id="UP000252731"/>
    </source>
</evidence>
<dbReference type="Proteomes" id="UP000252731">
    <property type="component" value="Unassembled WGS sequence"/>
</dbReference>
<protein>
    <submittedName>
        <fullName evidence="1">Uncharacterized protein</fullName>
    </submittedName>
</protein>
<sequence>MRMIFILETEYEDFSIKVYYINEGDHNGKFQALVSPLSIQTTFQDTVGGAIDRALLKIHKQLKEYVH</sequence>
<evidence type="ECO:0000313" key="1">
    <source>
        <dbReference type="EMBL" id="RBP86563.1"/>
    </source>
</evidence>
<reference evidence="1 2" key="1">
    <citation type="submission" date="2018-06" db="EMBL/GenBank/DDBJ databases">
        <title>Freshwater and sediment microbial communities from various areas in North America, analyzing microbe dynamics in response to fracking.</title>
        <authorList>
            <person name="Lamendella R."/>
        </authorList>
    </citation>
    <scope>NUCLEOTIDE SEQUENCE [LARGE SCALE GENOMIC DNA]</scope>
    <source>
        <strain evidence="1 2">14_TX</strain>
    </source>
</reference>
<keyword evidence="2" id="KW-1185">Reference proteome</keyword>
<accession>A0A366JHR3</accession>
<dbReference type="AlphaFoldDB" id="A0A366JHR3"/>
<name>A0A366JHR3_CYTFI</name>
<comment type="caution">
    <text evidence="1">The sequence shown here is derived from an EMBL/GenBank/DDBJ whole genome shotgun (WGS) entry which is preliminary data.</text>
</comment>
<organism evidence="1 2">
    <name type="scientific">Cytobacillus firmus</name>
    <name type="common">Bacillus firmus</name>
    <dbReference type="NCBI Taxonomy" id="1399"/>
    <lineage>
        <taxon>Bacteria</taxon>
        <taxon>Bacillati</taxon>
        <taxon>Bacillota</taxon>
        <taxon>Bacilli</taxon>
        <taxon>Bacillales</taxon>
        <taxon>Bacillaceae</taxon>
        <taxon>Cytobacillus</taxon>
    </lineage>
</organism>
<dbReference type="EMBL" id="QNSF01000025">
    <property type="protein sequence ID" value="RBP86563.1"/>
    <property type="molecule type" value="Genomic_DNA"/>
</dbReference>
<gene>
    <name evidence="1" type="ORF">DFO70_12530</name>
</gene>